<dbReference type="PANTHER" id="PTHR43491:SF1">
    <property type="entry name" value="UDP-N-ACETYL-D-MANNOSAMINE DEHYDROGENASE"/>
    <property type="match status" value="1"/>
</dbReference>
<dbReference type="Proteomes" id="UP000652427">
    <property type="component" value="Unassembled WGS sequence"/>
</dbReference>
<evidence type="ECO:0000259" key="4">
    <source>
        <dbReference type="SMART" id="SM00984"/>
    </source>
</evidence>
<dbReference type="SUPFAM" id="SSF52413">
    <property type="entry name" value="UDP-glucose/GDP-mannose dehydrogenase C-terminal domain"/>
    <property type="match status" value="1"/>
</dbReference>
<dbReference type="Pfam" id="PF03720">
    <property type="entry name" value="UDPG_MGDP_dh_C"/>
    <property type="match status" value="1"/>
</dbReference>
<dbReference type="SUPFAM" id="SSF51735">
    <property type="entry name" value="NAD(P)-binding Rossmann-fold domains"/>
    <property type="match status" value="1"/>
</dbReference>
<dbReference type="PANTHER" id="PTHR43491">
    <property type="entry name" value="UDP-N-ACETYL-D-MANNOSAMINE DEHYDROGENASE"/>
    <property type="match status" value="1"/>
</dbReference>
<comment type="caution">
    <text evidence="5">The sequence shown here is derived from an EMBL/GenBank/DDBJ whole genome shotgun (WGS) entry which is preliminary data.</text>
</comment>
<keyword evidence="1 5" id="KW-0560">Oxidoreductase</keyword>
<dbReference type="InterPro" id="IPR014027">
    <property type="entry name" value="UDP-Glc/GDP-Man_DH_C"/>
</dbReference>
<dbReference type="InterPro" id="IPR001732">
    <property type="entry name" value="UDP-Glc/GDP-Man_DH_N"/>
</dbReference>
<proteinExistence type="inferred from homology"/>
<name>A0ABX2N5N0_9SPHN</name>
<dbReference type="InterPro" id="IPR028359">
    <property type="entry name" value="UDP_ManNAc/GlcNAc_DH"/>
</dbReference>
<dbReference type="Gene3D" id="3.40.50.720">
    <property type="entry name" value="NAD(P)-binding Rossmann-like Domain"/>
    <property type="match status" value="2"/>
</dbReference>
<gene>
    <name evidence="5" type="primary">wecC</name>
    <name evidence="5" type="ORF">HUO14_14090</name>
</gene>
<evidence type="ECO:0000256" key="1">
    <source>
        <dbReference type="ARBA" id="ARBA00023002"/>
    </source>
</evidence>
<dbReference type="InterPro" id="IPR014026">
    <property type="entry name" value="UDP-Glc/GDP-Man_DH_dimer"/>
</dbReference>
<protein>
    <submittedName>
        <fullName evidence="5">UDP-N-acetyl-D-mannosamine dehydrogenase</fullName>
        <ecNumber evidence="5">1.1.1.336</ecNumber>
    </submittedName>
</protein>
<dbReference type="InterPro" id="IPR036220">
    <property type="entry name" value="UDP-Glc/GDP-Man_DH_C_sf"/>
</dbReference>
<dbReference type="PIRSF" id="PIRSF000124">
    <property type="entry name" value="UDPglc_GDPman_dh"/>
    <property type="match status" value="1"/>
</dbReference>
<dbReference type="InterPro" id="IPR008927">
    <property type="entry name" value="6-PGluconate_DH-like_C_sf"/>
</dbReference>
<reference evidence="5 6" key="1">
    <citation type="submission" date="2020-06" db="EMBL/GenBank/DDBJ databases">
        <authorList>
            <person name="Kim S.-J."/>
            <person name="Park S.-J."/>
        </authorList>
    </citation>
    <scope>NUCLEOTIDE SEQUENCE [LARGE SCALE GENOMIC DNA]</scope>
    <source>
        <strain evidence="5 6">SW-151</strain>
    </source>
</reference>
<dbReference type="Pfam" id="PF03721">
    <property type="entry name" value="UDPG_MGDP_dh_N"/>
    <property type="match status" value="1"/>
</dbReference>
<dbReference type="Pfam" id="PF00984">
    <property type="entry name" value="UDPG_MGDP_dh"/>
    <property type="match status" value="1"/>
</dbReference>
<evidence type="ECO:0000256" key="2">
    <source>
        <dbReference type="ARBA" id="ARBA00023027"/>
    </source>
</evidence>
<dbReference type="EMBL" id="JABWMH010000004">
    <property type="protein sequence ID" value="NVD29026.1"/>
    <property type="molecule type" value="Genomic_DNA"/>
</dbReference>
<dbReference type="InterPro" id="IPR036291">
    <property type="entry name" value="NAD(P)-bd_dom_sf"/>
</dbReference>
<dbReference type="NCBIfam" id="TIGR03026">
    <property type="entry name" value="NDP-sugDHase"/>
    <property type="match status" value="1"/>
</dbReference>
<dbReference type="EC" id="1.1.1.336" evidence="5"/>
<keyword evidence="6" id="KW-1185">Reference proteome</keyword>
<dbReference type="SMART" id="SM00984">
    <property type="entry name" value="UDPG_MGDP_dh_C"/>
    <property type="match status" value="1"/>
</dbReference>
<feature type="domain" description="UDP-glucose/GDP-mannose dehydrogenase C-terminal" evidence="4">
    <location>
        <begin position="314"/>
        <end position="411"/>
    </location>
</feature>
<sequence length="411" mass="44218">MNQISILGLGYVGLPSAAVFADAGMKVVGVDINAKSVETINSGRAHIVEPGLDELLTKVVGNGSLRATTAAEPSDVFIIAVPTPFKEGNVPDLEYVKSAATMIAPLIEQGNLVILESTSPVGATEQLAGWIRDARPDLKVPELDSEEGDIFVAYCPERILPGKVIQEVVENDRVIGGITAESSRRAVAFYKNAIKGTCHITNARTAELCKLSENSFRDVNIAFANELSMISAKLGVDVYELITLTNHHPRVNILQPGTGVGGHCIAVDPWFIVDSAPDEARIIRMAREVNDSKPGWVIEQVRKLAESKVQPVIACMGLAYKPDVDDLRESPSIEAVKLLVDKAVGKVVVCEPFVDALPGPLNNLGVDLLSVEQVCDEADIIVFLTAHSQFRNIPAHQLKNKTIFDACGLTK</sequence>
<evidence type="ECO:0000313" key="5">
    <source>
        <dbReference type="EMBL" id="NVD29026.1"/>
    </source>
</evidence>
<dbReference type="RefSeq" id="WP_176280463.1">
    <property type="nucleotide sequence ID" value="NZ_JABWMH010000004.1"/>
</dbReference>
<organism evidence="5 6">
    <name type="scientific">Parasphingorhabdus flavimaris</name>
    <dbReference type="NCBI Taxonomy" id="266812"/>
    <lineage>
        <taxon>Bacteria</taxon>
        <taxon>Pseudomonadati</taxon>
        <taxon>Pseudomonadota</taxon>
        <taxon>Alphaproteobacteria</taxon>
        <taxon>Sphingomonadales</taxon>
        <taxon>Sphingomonadaceae</taxon>
        <taxon>Parasphingorhabdus</taxon>
    </lineage>
</organism>
<evidence type="ECO:0000256" key="3">
    <source>
        <dbReference type="PIRNR" id="PIRNR000124"/>
    </source>
</evidence>
<dbReference type="SUPFAM" id="SSF48179">
    <property type="entry name" value="6-phosphogluconate dehydrogenase C-terminal domain-like"/>
    <property type="match status" value="1"/>
</dbReference>
<comment type="similarity">
    <text evidence="3">Belongs to the UDP-glucose/GDP-mannose dehydrogenase family.</text>
</comment>
<dbReference type="PIRSF" id="PIRSF500136">
    <property type="entry name" value="UDP_ManNAc_DH"/>
    <property type="match status" value="1"/>
</dbReference>
<keyword evidence="2" id="KW-0520">NAD</keyword>
<dbReference type="NCBIfam" id="NF008286">
    <property type="entry name" value="PRK11064.1"/>
    <property type="match status" value="1"/>
</dbReference>
<accession>A0ABX2N5N0</accession>
<evidence type="ECO:0000313" key="6">
    <source>
        <dbReference type="Proteomes" id="UP000652427"/>
    </source>
</evidence>
<dbReference type="InterPro" id="IPR017476">
    <property type="entry name" value="UDP-Glc/GDP-Man"/>
</dbReference>
<dbReference type="GO" id="GO:0089714">
    <property type="term" value="F:UDP-N-acetyl-D-mannosamine dehydrogenase activity"/>
    <property type="evidence" value="ECO:0007669"/>
    <property type="project" value="UniProtKB-EC"/>
</dbReference>